<dbReference type="GO" id="GO:0016020">
    <property type="term" value="C:membrane"/>
    <property type="evidence" value="ECO:0007669"/>
    <property type="project" value="UniProtKB-SubCell"/>
</dbReference>
<keyword evidence="13" id="KW-1185">Reference proteome</keyword>
<protein>
    <submittedName>
        <fullName evidence="11">Cation:proton antiporter</fullName>
    </submittedName>
</protein>
<evidence type="ECO:0000256" key="3">
    <source>
        <dbReference type="ARBA" id="ARBA00022448"/>
    </source>
</evidence>
<dbReference type="PANTHER" id="PTHR43562:SF1">
    <property type="entry name" value="NA(+)_H(+) ANTIPORTER YJBQ-RELATED"/>
    <property type="match status" value="1"/>
</dbReference>
<dbReference type="Pfam" id="PF00999">
    <property type="entry name" value="Na_H_Exchanger"/>
    <property type="match status" value="1"/>
</dbReference>
<organism evidence="11 14">
    <name type="scientific">Staphylococcus chromogenes</name>
    <name type="common">Staphylococcus hyicus subsp. chromogenes</name>
    <dbReference type="NCBI Taxonomy" id="46126"/>
    <lineage>
        <taxon>Bacteria</taxon>
        <taxon>Bacillati</taxon>
        <taxon>Bacillota</taxon>
        <taxon>Bacilli</taxon>
        <taxon>Bacillales</taxon>
        <taxon>Staphylococcaceae</taxon>
        <taxon>Staphylococcus</taxon>
    </lineage>
</organism>
<feature type="transmembrane region" description="Helical" evidence="9">
    <location>
        <begin position="343"/>
        <end position="361"/>
    </location>
</feature>
<dbReference type="Proteomes" id="UP000242704">
    <property type="component" value="Unassembled WGS sequence"/>
</dbReference>
<dbReference type="InterPro" id="IPR006153">
    <property type="entry name" value="Cation/H_exchanger_TM"/>
</dbReference>
<evidence type="ECO:0000256" key="9">
    <source>
        <dbReference type="SAM" id="Phobius"/>
    </source>
</evidence>
<dbReference type="GO" id="GO:1902600">
    <property type="term" value="P:proton transmembrane transport"/>
    <property type="evidence" value="ECO:0007669"/>
    <property type="project" value="InterPro"/>
</dbReference>
<evidence type="ECO:0000256" key="7">
    <source>
        <dbReference type="ARBA" id="ARBA00023065"/>
    </source>
</evidence>
<keyword evidence="3" id="KW-0813">Transport</keyword>
<dbReference type="EMBL" id="PZBZ01000052">
    <property type="protein sequence ID" value="PTG12382.1"/>
    <property type="molecule type" value="Genomic_DNA"/>
</dbReference>
<evidence type="ECO:0000256" key="5">
    <source>
        <dbReference type="ARBA" id="ARBA00022692"/>
    </source>
</evidence>
<comment type="caution">
    <text evidence="11">The sequence shown here is derived from an EMBL/GenBank/DDBJ whole genome shotgun (WGS) entry which is preliminary data.</text>
</comment>
<proteinExistence type="inferred from homology"/>
<feature type="transmembrane region" description="Helical" evidence="9">
    <location>
        <begin position="373"/>
        <end position="393"/>
    </location>
</feature>
<evidence type="ECO:0000313" key="14">
    <source>
        <dbReference type="Proteomes" id="UP000242704"/>
    </source>
</evidence>
<feature type="transmembrane region" description="Helical" evidence="9">
    <location>
        <begin position="12"/>
        <end position="30"/>
    </location>
</feature>
<dbReference type="RefSeq" id="WP_037572402.1">
    <property type="nucleotide sequence ID" value="NZ_CP133244.1"/>
</dbReference>
<feature type="transmembrane region" description="Helical" evidence="9">
    <location>
        <begin position="93"/>
        <end position="111"/>
    </location>
</feature>
<keyword evidence="7" id="KW-0406">Ion transport</keyword>
<reference evidence="11" key="2">
    <citation type="submission" date="2018-03" db="EMBL/GenBank/DDBJ databases">
        <authorList>
            <person name="Naushad S."/>
        </authorList>
    </citation>
    <scope>NUCLEOTIDE SEQUENCE</scope>
    <source>
        <strain evidence="12">SNUC 1363</strain>
        <strain evidence="11">SNUC 505</strain>
    </source>
</reference>
<comment type="subcellular location">
    <subcellularLocation>
        <location evidence="1">Membrane</location>
        <topology evidence="1">Multi-pass membrane protein</topology>
    </subcellularLocation>
</comment>
<keyword evidence="6 9" id="KW-1133">Transmembrane helix</keyword>
<keyword evidence="5 9" id="KW-0812">Transmembrane</keyword>
<keyword evidence="8 9" id="KW-0472">Membrane</keyword>
<evidence type="ECO:0000313" key="13">
    <source>
        <dbReference type="Proteomes" id="UP000242008"/>
    </source>
</evidence>
<feature type="transmembrane region" description="Helical" evidence="9">
    <location>
        <begin position="274"/>
        <end position="297"/>
    </location>
</feature>
<evidence type="ECO:0000313" key="12">
    <source>
        <dbReference type="EMBL" id="PTG69086.1"/>
    </source>
</evidence>
<feature type="transmembrane region" description="Helical" evidence="9">
    <location>
        <begin position="180"/>
        <end position="201"/>
    </location>
</feature>
<comment type="similarity">
    <text evidence="2">Belongs to the monovalent cation:proton antiporter 2 (CPA2) transporter (TC 2.A.37) family.</text>
</comment>
<gene>
    <name evidence="11" type="ORF">BU653_09240</name>
    <name evidence="12" type="ORF">BU676_08735</name>
</gene>
<evidence type="ECO:0000256" key="4">
    <source>
        <dbReference type="ARBA" id="ARBA00022449"/>
    </source>
</evidence>
<feature type="transmembrane region" description="Helical" evidence="9">
    <location>
        <begin position="117"/>
        <end position="138"/>
    </location>
</feature>
<dbReference type="InterPro" id="IPR038770">
    <property type="entry name" value="Na+/solute_symporter_sf"/>
</dbReference>
<feature type="transmembrane region" description="Helical" evidence="9">
    <location>
        <begin position="245"/>
        <end position="262"/>
    </location>
</feature>
<name>A0AAE5W881_STACR</name>
<feature type="transmembrane region" description="Helical" evidence="9">
    <location>
        <begin position="150"/>
        <end position="174"/>
    </location>
</feature>
<evidence type="ECO:0000256" key="8">
    <source>
        <dbReference type="ARBA" id="ARBA00023136"/>
    </source>
</evidence>
<dbReference type="Gene3D" id="1.20.1530.20">
    <property type="match status" value="1"/>
</dbReference>
<feature type="transmembrane region" description="Helical" evidence="9">
    <location>
        <begin position="37"/>
        <end position="57"/>
    </location>
</feature>
<keyword evidence="4" id="KW-0050">Antiport</keyword>
<evidence type="ECO:0000256" key="6">
    <source>
        <dbReference type="ARBA" id="ARBA00022989"/>
    </source>
</evidence>
<dbReference type="PANTHER" id="PTHR43562">
    <property type="entry name" value="NAPA-TYPE SODIUM/HYDROGEN ANTIPORTER"/>
    <property type="match status" value="1"/>
</dbReference>
<dbReference type="Proteomes" id="UP000242008">
    <property type="component" value="Unassembled WGS sequence"/>
</dbReference>
<evidence type="ECO:0000256" key="2">
    <source>
        <dbReference type="ARBA" id="ARBA00005551"/>
    </source>
</evidence>
<accession>A0AAE5W881</accession>
<evidence type="ECO:0000313" key="11">
    <source>
        <dbReference type="EMBL" id="PTG12382.1"/>
    </source>
</evidence>
<feature type="transmembrane region" description="Helical" evidence="9">
    <location>
        <begin position="222"/>
        <end position="239"/>
    </location>
</feature>
<evidence type="ECO:0000259" key="10">
    <source>
        <dbReference type="Pfam" id="PF00999"/>
    </source>
</evidence>
<dbReference type="AlphaFoldDB" id="A0AAE5W881"/>
<dbReference type="GO" id="GO:0015297">
    <property type="term" value="F:antiporter activity"/>
    <property type="evidence" value="ECO:0007669"/>
    <property type="project" value="UniProtKB-KW"/>
</dbReference>
<feature type="transmembrane region" description="Helical" evidence="9">
    <location>
        <begin position="303"/>
        <end position="323"/>
    </location>
</feature>
<sequence length="396" mass="43483">MSHQILAENLHSIWWIIFAAMLSPVLALMTRKYIPDAIWLLLFGVLIGPHVLKLAQMTESIEFLREIGMGFLFLLAGLEISTEDMKAHQGKKAMVTWLISFILAVGVGYLISKGNIAFAIVLAVATTSTALGTLLPILKDSNMINKPIGKSILIHGAYGELLPIIMMSLLLSTVSPWRSALILITFTILAFLIVVAPIRFIRKVPLLGKAILSASHTTMQTTLRIAIFVLVSLMLLTAILELDIALGAFVAGIFMNVILKTFSPKYQYEIEKKVEVVGFSFLIPIFFITSGMNIDILRVLNQWHLLILAIVFIFVMRGMVVFIREKMSVTQSGLNSNKEKMTLALYSASGLPVIVAVTEMAKNNHIIDVTTASVLVASGALTILIFPLCAKVISKS</sequence>
<dbReference type="EMBL" id="PZAO01000021">
    <property type="protein sequence ID" value="PTG69086.1"/>
    <property type="molecule type" value="Genomic_DNA"/>
</dbReference>
<evidence type="ECO:0000256" key="1">
    <source>
        <dbReference type="ARBA" id="ARBA00004141"/>
    </source>
</evidence>
<reference evidence="13 14" key="1">
    <citation type="journal article" date="2016" name="Front. Microbiol.">
        <title>Comprehensive Phylogenetic Analysis of Bovine Non-aureus Staphylococci Species Based on Whole-Genome Sequencing.</title>
        <authorList>
            <person name="Naushad S."/>
            <person name="Barkema H.W."/>
            <person name="Luby C."/>
            <person name="Condas L.A."/>
            <person name="Nobrega D.B."/>
            <person name="Carson D.A."/>
            <person name="De Buck J."/>
        </authorList>
    </citation>
    <scope>NUCLEOTIDE SEQUENCE [LARGE SCALE GENOMIC DNA]</scope>
    <source>
        <strain evidence="12 13">SNUC 1363</strain>
        <strain evidence="11 14">SNUC 505</strain>
    </source>
</reference>
<feature type="domain" description="Cation/H+ exchanger transmembrane" evidence="10">
    <location>
        <begin position="18"/>
        <end position="389"/>
    </location>
</feature>